<reference evidence="2" key="2">
    <citation type="submission" date="2020-09" db="EMBL/GenBank/DDBJ databases">
        <authorList>
            <person name="Sun Q."/>
            <person name="Zhou Y."/>
        </authorList>
    </citation>
    <scope>NUCLEOTIDE SEQUENCE</scope>
    <source>
        <strain evidence="2">CGMCC 4.7679</strain>
    </source>
</reference>
<sequence>MITQLGSISEPLQPPPRTPPSSVGMSFELSFALNGRITAGFGAAVVLSPAGTSALAPVAAGRDTACSLAVPA</sequence>
<gene>
    <name evidence="2" type="ORF">GCM10017566_28200</name>
</gene>
<dbReference type="Proteomes" id="UP000658656">
    <property type="component" value="Unassembled WGS sequence"/>
</dbReference>
<reference evidence="2" key="1">
    <citation type="journal article" date="2014" name="Int. J. Syst. Evol. Microbiol.">
        <title>Complete genome sequence of Corynebacterium casei LMG S-19264T (=DSM 44701T), isolated from a smear-ripened cheese.</title>
        <authorList>
            <consortium name="US DOE Joint Genome Institute (JGI-PGF)"/>
            <person name="Walter F."/>
            <person name="Albersmeier A."/>
            <person name="Kalinowski J."/>
            <person name="Ruckert C."/>
        </authorList>
    </citation>
    <scope>NUCLEOTIDE SEQUENCE</scope>
    <source>
        <strain evidence="2">CGMCC 4.7679</strain>
    </source>
</reference>
<proteinExistence type="predicted"/>
<evidence type="ECO:0000313" key="3">
    <source>
        <dbReference type="Proteomes" id="UP000658656"/>
    </source>
</evidence>
<name>A0A8H9IXH8_9PSEU</name>
<dbReference type="AlphaFoldDB" id="A0A8H9IXH8"/>
<accession>A0A8H9IXH8</accession>
<organism evidence="2 3">
    <name type="scientific">Amycolatopsis bartoniae</name>
    <dbReference type="NCBI Taxonomy" id="941986"/>
    <lineage>
        <taxon>Bacteria</taxon>
        <taxon>Bacillati</taxon>
        <taxon>Actinomycetota</taxon>
        <taxon>Actinomycetes</taxon>
        <taxon>Pseudonocardiales</taxon>
        <taxon>Pseudonocardiaceae</taxon>
        <taxon>Amycolatopsis</taxon>
    </lineage>
</organism>
<feature type="region of interest" description="Disordered" evidence="1">
    <location>
        <begin position="1"/>
        <end position="23"/>
    </location>
</feature>
<keyword evidence="3" id="KW-1185">Reference proteome</keyword>
<protein>
    <submittedName>
        <fullName evidence="2">Uncharacterized protein</fullName>
    </submittedName>
</protein>
<comment type="caution">
    <text evidence="2">The sequence shown here is derived from an EMBL/GenBank/DDBJ whole genome shotgun (WGS) entry which is preliminary data.</text>
</comment>
<evidence type="ECO:0000256" key="1">
    <source>
        <dbReference type="SAM" id="MobiDB-lite"/>
    </source>
</evidence>
<dbReference type="EMBL" id="BNAV01000003">
    <property type="protein sequence ID" value="GHF53176.1"/>
    <property type="molecule type" value="Genomic_DNA"/>
</dbReference>
<evidence type="ECO:0000313" key="2">
    <source>
        <dbReference type="EMBL" id="GHF53176.1"/>
    </source>
</evidence>